<protein>
    <submittedName>
        <fullName evidence="2">RND transporter, HAE1 family</fullName>
    </submittedName>
</protein>
<feature type="transmembrane region" description="Helical" evidence="1">
    <location>
        <begin position="389"/>
        <end position="408"/>
    </location>
</feature>
<feature type="transmembrane region" description="Helical" evidence="1">
    <location>
        <begin position="12"/>
        <end position="34"/>
    </location>
</feature>
<dbReference type="Gene3D" id="3.30.2090.10">
    <property type="entry name" value="Multidrug efflux transporter AcrB TolC docking domain, DN and DC subdomains"/>
    <property type="match status" value="2"/>
</dbReference>
<dbReference type="SUPFAM" id="SSF82693">
    <property type="entry name" value="Multidrug efflux transporter AcrB pore domain, PN1, PN2, PC1 and PC2 subdomains"/>
    <property type="match status" value="3"/>
</dbReference>
<reference evidence="3" key="1">
    <citation type="submission" date="2016-01" db="EMBL/GenBank/DDBJ databases">
        <authorList>
            <person name="Mitreva M."/>
            <person name="Pepin K.H."/>
            <person name="Mihindukulasuriya K.A."/>
            <person name="Fulton R."/>
            <person name="Fronick C."/>
            <person name="O'Laughlin M."/>
            <person name="Miner T."/>
            <person name="Herter B."/>
            <person name="Rosa B.A."/>
            <person name="Cordes M."/>
            <person name="Tomlinson C."/>
            <person name="Wollam A."/>
            <person name="Palsikar V.B."/>
            <person name="Mardis E.R."/>
            <person name="Wilson R.K."/>
        </authorList>
    </citation>
    <scope>NUCLEOTIDE SEQUENCE [LARGE SCALE GENOMIC DNA]</scope>
    <source>
        <strain evidence="3">KA00683</strain>
    </source>
</reference>
<keyword evidence="3" id="KW-1185">Reference proteome</keyword>
<dbReference type="SUPFAM" id="SSF82866">
    <property type="entry name" value="Multidrug efflux transporter AcrB transmembrane domain"/>
    <property type="match status" value="2"/>
</dbReference>
<dbReference type="EMBL" id="LSDK01000067">
    <property type="protein sequence ID" value="KXB76349.1"/>
    <property type="molecule type" value="Genomic_DNA"/>
</dbReference>
<dbReference type="Gene3D" id="3.30.70.1320">
    <property type="entry name" value="Multidrug efflux transporter AcrB pore domain like"/>
    <property type="match status" value="1"/>
</dbReference>
<dbReference type="GO" id="GO:0042910">
    <property type="term" value="F:xenobiotic transmembrane transporter activity"/>
    <property type="evidence" value="ECO:0007669"/>
    <property type="project" value="TreeGrafter"/>
</dbReference>
<dbReference type="GO" id="GO:0005886">
    <property type="term" value="C:plasma membrane"/>
    <property type="evidence" value="ECO:0007669"/>
    <property type="project" value="TreeGrafter"/>
</dbReference>
<feature type="transmembrane region" description="Helical" evidence="1">
    <location>
        <begin position="996"/>
        <end position="1020"/>
    </location>
</feature>
<keyword evidence="1" id="KW-0812">Transmembrane</keyword>
<feature type="transmembrane region" description="Helical" evidence="1">
    <location>
        <begin position="962"/>
        <end position="984"/>
    </location>
</feature>
<proteinExistence type="predicted"/>
<name>A0A134B8S7_9PORP</name>
<feature type="transmembrane region" description="Helical" evidence="1">
    <location>
        <begin position="529"/>
        <end position="548"/>
    </location>
</feature>
<dbReference type="InterPro" id="IPR027463">
    <property type="entry name" value="AcrB_DN_DC_subdom"/>
</dbReference>
<accession>A0A134B8S7</accession>
<dbReference type="OrthoDB" id="9758940at2"/>
<dbReference type="PANTHER" id="PTHR32063:SF0">
    <property type="entry name" value="SWARMING MOTILITY PROTEIN SWRC"/>
    <property type="match status" value="1"/>
</dbReference>
<dbReference type="STRING" id="322095.HMPREF3185_00978"/>
<evidence type="ECO:0000313" key="3">
    <source>
        <dbReference type="Proteomes" id="UP000070224"/>
    </source>
</evidence>
<dbReference type="Gene3D" id="3.30.70.1440">
    <property type="entry name" value="Multidrug efflux transporter AcrB pore domain"/>
    <property type="match status" value="1"/>
</dbReference>
<feature type="transmembrane region" description="Helical" evidence="1">
    <location>
        <begin position="429"/>
        <end position="449"/>
    </location>
</feature>
<keyword evidence="1" id="KW-0472">Membrane</keyword>
<dbReference type="PANTHER" id="PTHR32063">
    <property type="match status" value="1"/>
</dbReference>
<dbReference type="Proteomes" id="UP000070224">
    <property type="component" value="Unassembled WGS sequence"/>
</dbReference>
<evidence type="ECO:0000313" key="2">
    <source>
        <dbReference type="EMBL" id="KXB76349.1"/>
    </source>
</evidence>
<organism evidence="2 3">
    <name type="scientific">Porphyromonas somerae</name>
    <dbReference type="NCBI Taxonomy" id="322095"/>
    <lineage>
        <taxon>Bacteria</taxon>
        <taxon>Pseudomonadati</taxon>
        <taxon>Bacteroidota</taxon>
        <taxon>Bacteroidia</taxon>
        <taxon>Bacteroidales</taxon>
        <taxon>Porphyromonadaceae</taxon>
        <taxon>Porphyromonas</taxon>
    </lineage>
</organism>
<dbReference type="InterPro" id="IPR001036">
    <property type="entry name" value="Acrflvin-R"/>
</dbReference>
<evidence type="ECO:0000256" key="1">
    <source>
        <dbReference type="SAM" id="Phobius"/>
    </source>
</evidence>
<dbReference type="Gene3D" id="1.20.1640.10">
    <property type="entry name" value="Multidrug efflux transporter AcrB transmembrane domain"/>
    <property type="match status" value="2"/>
</dbReference>
<comment type="caution">
    <text evidence="2">The sequence shown here is derived from an EMBL/GenBank/DDBJ whole genome shotgun (WGS) entry which is preliminary data.</text>
</comment>
<feature type="transmembrane region" description="Helical" evidence="1">
    <location>
        <begin position="919"/>
        <end position="941"/>
    </location>
</feature>
<gene>
    <name evidence="2" type="ORF">HMPREF3185_00978</name>
</gene>
<sequence>MSIYETAVRKPITTALIYVAIAVLGLFALSRLSIELMPKTETTNVMVVTSYPGASAADIETNISKPLENSLNGIDRLKHITSKSQDNSSVITLEFRAGTAIAEATNDIRDKLDAISDYLPAGAKKPTIFKFSTSSIPVAILSVESEESASGLSKLLEDRVSNRLQRIDGVGTINISGASKRVVQVYCDPTKLEAYHLTLAQISQLIGAENVNIPAGQIDLGSRTNSIRVQGEFTDPMQLGSIIVTSVGGKDIYLRDVAEIKDTVGERQQENFVNGKSGAIVMITKQEGSNSVEIARQIRAALPEIQQNLPPDVKIGYLIDTSSFIVNTIDSLQETIIITFVIVVLVVLFFLGRWRATFIIVLTIPISLVASFIYLLISGNSLNVISLSSLSIAIGMVVDDAIVVLENVTTHIERGSYPKQAAVHATNEVGISVVASTLTMLAVFLPLTMMPGEAGLMFRQLGWSISIVMIVSTAAALSLTPMLTSQLLKRNEKKSRLSEKIFAPINAFLGKLDALYARLLGWAVRHRRATVAIAFGIFALSLASLTFIKTSYMPKQDVGFIEVKAELPVGTRVDETRRLSLDLDKRMREEIPAIQTASMTVGQAGDGDSWSLMQDNGSNIILGYIGLRPRSERTLSQDEVSDKLRKLLASYPELSSYSVTTGGGASGNSTSDVTLEIYGQDFSETDTYARQLREEMEKSSTTSGVTISRKDYVPEIRFVFDRQKLAENGLNLATASSYLRSAVNGTVASYFREDGNEYDIRVSLTPGARQSLQDLSSLLVYTPQGKTLRLSDLGHIDEAFTPPTIERKDRSRVITLSLTPTPGVQLSELVGKLNEVLAAHPVPSGNVSYKITGAYESQQETFGDLTTLMLLIIMLVFIVMAAQFESLVDPFVIMFSVPFAFSGVFLGLLITQVPLDTMSFIGLIMLIGIVVKNGIVLIDYIRLCRERGMGVAKAVTTSGKSRLRPVLMTTATTVLGMVPMALGIGEGSEMWQSMGITVAWGLSISTLVTLVLIPTLYAALEARRIVRERKKLEKKLATRAAEKALAAQH</sequence>
<dbReference type="SUPFAM" id="SSF82714">
    <property type="entry name" value="Multidrug efflux transporter AcrB TolC docking domain, DN and DC subdomains"/>
    <property type="match status" value="2"/>
</dbReference>
<dbReference type="RefSeq" id="WP_060935326.1">
    <property type="nucleotide sequence ID" value="NZ_KQ960440.1"/>
</dbReference>
<feature type="transmembrane region" description="Helical" evidence="1">
    <location>
        <begin position="865"/>
        <end position="884"/>
    </location>
</feature>
<dbReference type="Gene3D" id="3.30.70.1430">
    <property type="entry name" value="Multidrug efflux transporter AcrB pore domain"/>
    <property type="match status" value="2"/>
</dbReference>
<feature type="transmembrane region" description="Helical" evidence="1">
    <location>
        <begin position="358"/>
        <end position="377"/>
    </location>
</feature>
<feature type="transmembrane region" description="Helical" evidence="1">
    <location>
        <begin position="461"/>
        <end position="484"/>
    </location>
</feature>
<dbReference type="PRINTS" id="PR00702">
    <property type="entry name" value="ACRIFLAVINRP"/>
</dbReference>
<dbReference type="PATRIC" id="fig|322095.3.peg.965"/>
<dbReference type="AlphaFoldDB" id="A0A134B8S7"/>
<feature type="transmembrane region" description="Helical" evidence="1">
    <location>
        <begin position="891"/>
        <end position="913"/>
    </location>
</feature>
<keyword evidence="1" id="KW-1133">Transmembrane helix</keyword>
<feature type="transmembrane region" description="Helical" evidence="1">
    <location>
        <begin position="332"/>
        <end position="351"/>
    </location>
</feature>
<dbReference type="Pfam" id="PF00873">
    <property type="entry name" value="ACR_tran"/>
    <property type="match status" value="1"/>
</dbReference>